<dbReference type="Pfam" id="PF16935">
    <property type="entry name" value="Hol_Tox"/>
    <property type="match status" value="1"/>
</dbReference>
<evidence type="ECO:0000313" key="2">
    <source>
        <dbReference type="EMBL" id="MFC4768184.1"/>
    </source>
</evidence>
<accession>A0ABV9Q1Q0</accession>
<dbReference type="InterPro" id="IPR031616">
    <property type="entry name" value="BsrE-like"/>
</dbReference>
<comment type="caution">
    <text evidence="2">The sequence shown here is derived from an EMBL/GenBank/DDBJ whole genome shotgun (WGS) entry which is preliminary data.</text>
</comment>
<dbReference type="RefSeq" id="WP_380026114.1">
    <property type="nucleotide sequence ID" value="NZ_JBHSHC010000097.1"/>
</dbReference>
<dbReference type="EMBL" id="JBHSHC010000097">
    <property type="protein sequence ID" value="MFC4768184.1"/>
    <property type="molecule type" value="Genomic_DNA"/>
</dbReference>
<reference evidence="3" key="1">
    <citation type="journal article" date="2019" name="Int. J. Syst. Evol. Microbiol.">
        <title>The Global Catalogue of Microorganisms (GCM) 10K type strain sequencing project: providing services to taxonomists for standard genome sequencing and annotation.</title>
        <authorList>
            <consortium name="The Broad Institute Genomics Platform"/>
            <consortium name="The Broad Institute Genome Sequencing Center for Infectious Disease"/>
            <person name="Wu L."/>
            <person name="Ma J."/>
        </authorList>
    </citation>
    <scope>NUCLEOTIDE SEQUENCE [LARGE SCALE GENOMIC DNA]</scope>
    <source>
        <strain evidence="3">WYCCWR 12678</strain>
    </source>
</reference>
<dbReference type="Proteomes" id="UP001596002">
    <property type="component" value="Unassembled WGS sequence"/>
</dbReference>
<gene>
    <name evidence="2" type="ORF">ACFO8Q_12580</name>
</gene>
<feature type="transmembrane region" description="Helical" evidence="1">
    <location>
        <begin position="27"/>
        <end position="44"/>
    </location>
</feature>
<keyword evidence="1" id="KW-0472">Membrane</keyword>
<organism evidence="2 3">
    <name type="scientific">Effusibacillus consociatus</name>
    <dbReference type="NCBI Taxonomy" id="1117041"/>
    <lineage>
        <taxon>Bacteria</taxon>
        <taxon>Bacillati</taxon>
        <taxon>Bacillota</taxon>
        <taxon>Bacilli</taxon>
        <taxon>Bacillales</taxon>
        <taxon>Alicyclobacillaceae</taxon>
        <taxon>Effusibacillus</taxon>
    </lineage>
</organism>
<keyword evidence="1" id="KW-0812">Transmembrane</keyword>
<evidence type="ECO:0000256" key="1">
    <source>
        <dbReference type="SAM" id="Phobius"/>
    </source>
</evidence>
<sequence>MYNRIGSQGQSAHPLPEGGDLMTEYESISLMIAFGLLIVSLLSFQKRK</sequence>
<evidence type="ECO:0000313" key="3">
    <source>
        <dbReference type="Proteomes" id="UP001596002"/>
    </source>
</evidence>
<name>A0ABV9Q1Q0_9BACL</name>
<proteinExistence type="predicted"/>
<keyword evidence="3" id="KW-1185">Reference proteome</keyword>
<keyword evidence="1" id="KW-1133">Transmembrane helix</keyword>
<protein>
    <submittedName>
        <fullName evidence="2">Holin-like toxin</fullName>
    </submittedName>
</protein>